<dbReference type="AlphaFoldDB" id="A0A0F9DRI7"/>
<organism evidence="1">
    <name type="scientific">marine sediment metagenome</name>
    <dbReference type="NCBI Taxonomy" id="412755"/>
    <lineage>
        <taxon>unclassified sequences</taxon>
        <taxon>metagenomes</taxon>
        <taxon>ecological metagenomes</taxon>
    </lineage>
</organism>
<proteinExistence type="predicted"/>
<protein>
    <submittedName>
        <fullName evidence="1">Uncharacterized protein</fullName>
    </submittedName>
</protein>
<reference evidence="1" key="1">
    <citation type="journal article" date="2015" name="Nature">
        <title>Complex archaea that bridge the gap between prokaryotes and eukaryotes.</title>
        <authorList>
            <person name="Spang A."/>
            <person name="Saw J.H."/>
            <person name="Jorgensen S.L."/>
            <person name="Zaremba-Niedzwiedzka K."/>
            <person name="Martijn J."/>
            <person name="Lind A.E."/>
            <person name="van Eijk R."/>
            <person name="Schleper C."/>
            <person name="Guy L."/>
            <person name="Ettema T.J."/>
        </authorList>
    </citation>
    <scope>NUCLEOTIDE SEQUENCE</scope>
</reference>
<gene>
    <name evidence="1" type="ORF">LCGC14_2514460</name>
</gene>
<sequence>KLAGPPNDPKAVTAAMDKYFEPKVKLARVKGLINEPVCNSIITLHSFRNQIYHRGLHYEKILASISLFYFRIACDLFEKNKPRSFFYHPEQKIPHRARKYLGNKPFHEMPELYVAACQRLREASEGMSLTLIEDLTGHMENIINNTDEMISFLSQGDPKKPSRDQVIVDCQAWPFAFTEEGKRFACENQCPAKTMGGYIEWISSTYNWPHQSDPIRSWQKRLKSLKSENNHHKALEKYKHFLDQTEDLREKIDKSSTYLDRHIEEQIDRARGK</sequence>
<comment type="caution">
    <text evidence="1">The sequence shown here is derived from an EMBL/GenBank/DDBJ whole genome shotgun (WGS) entry which is preliminary data.</text>
</comment>
<name>A0A0F9DRI7_9ZZZZ</name>
<dbReference type="EMBL" id="LAZR01040411">
    <property type="protein sequence ID" value="KKL14558.1"/>
    <property type="molecule type" value="Genomic_DNA"/>
</dbReference>
<feature type="non-terminal residue" evidence="1">
    <location>
        <position position="1"/>
    </location>
</feature>
<evidence type="ECO:0000313" key="1">
    <source>
        <dbReference type="EMBL" id="KKL14558.1"/>
    </source>
</evidence>
<accession>A0A0F9DRI7</accession>